<keyword evidence="2" id="KW-1185">Reference proteome</keyword>
<dbReference type="Proteomes" id="UP000729402">
    <property type="component" value="Unassembled WGS sequence"/>
</dbReference>
<proteinExistence type="predicted"/>
<sequence length="121" mass="13498">MVMKMVSMIEDREIIMRDCSRFSGVCSCGDFCVGLLALPLFEDILCWVIQATISCPEFTLESWHRQAGKIICEVVNRKKLIIAHATGTVCSAADIPDPMETREVVNASTDDIDDNVEERQA</sequence>
<evidence type="ECO:0000313" key="2">
    <source>
        <dbReference type="Proteomes" id="UP000729402"/>
    </source>
</evidence>
<dbReference type="EMBL" id="JAAALK010000082">
    <property type="protein sequence ID" value="KAG8085749.1"/>
    <property type="molecule type" value="Genomic_DNA"/>
</dbReference>
<comment type="caution">
    <text evidence="1">The sequence shown here is derived from an EMBL/GenBank/DDBJ whole genome shotgun (WGS) entry which is preliminary data.</text>
</comment>
<dbReference type="AlphaFoldDB" id="A0A8J5WBA4"/>
<protein>
    <submittedName>
        <fullName evidence="1">Uncharacterized protein</fullName>
    </submittedName>
</protein>
<reference evidence="1" key="2">
    <citation type="submission" date="2021-02" db="EMBL/GenBank/DDBJ databases">
        <authorList>
            <person name="Kimball J.A."/>
            <person name="Haas M.W."/>
            <person name="Macchietto M."/>
            <person name="Kono T."/>
            <person name="Duquette J."/>
            <person name="Shao M."/>
        </authorList>
    </citation>
    <scope>NUCLEOTIDE SEQUENCE</scope>
    <source>
        <tissue evidence="1">Fresh leaf tissue</tissue>
    </source>
</reference>
<organism evidence="1 2">
    <name type="scientific">Zizania palustris</name>
    <name type="common">Northern wild rice</name>
    <dbReference type="NCBI Taxonomy" id="103762"/>
    <lineage>
        <taxon>Eukaryota</taxon>
        <taxon>Viridiplantae</taxon>
        <taxon>Streptophyta</taxon>
        <taxon>Embryophyta</taxon>
        <taxon>Tracheophyta</taxon>
        <taxon>Spermatophyta</taxon>
        <taxon>Magnoliopsida</taxon>
        <taxon>Liliopsida</taxon>
        <taxon>Poales</taxon>
        <taxon>Poaceae</taxon>
        <taxon>BOP clade</taxon>
        <taxon>Oryzoideae</taxon>
        <taxon>Oryzeae</taxon>
        <taxon>Zizaniinae</taxon>
        <taxon>Zizania</taxon>
    </lineage>
</organism>
<reference evidence="1" key="1">
    <citation type="journal article" date="2021" name="bioRxiv">
        <title>Whole Genome Assembly and Annotation of Northern Wild Rice, Zizania palustris L., Supports a Whole Genome Duplication in the Zizania Genus.</title>
        <authorList>
            <person name="Haas M."/>
            <person name="Kono T."/>
            <person name="Macchietto M."/>
            <person name="Millas R."/>
            <person name="McGilp L."/>
            <person name="Shao M."/>
            <person name="Duquette J."/>
            <person name="Hirsch C.N."/>
            <person name="Kimball J."/>
        </authorList>
    </citation>
    <scope>NUCLEOTIDE SEQUENCE</scope>
    <source>
        <tissue evidence="1">Fresh leaf tissue</tissue>
    </source>
</reference>
<evidence type="ECO:0000313" key="1">
    <source>
        <dbReference type="EMBL" id="KAG8085749.1"/>
    </source>
</evidence>
<gene>
    <name evidence="1" type="ORF">GUJ93_ZPchr0010g11162</name>
</gene>
<name>A0A8J5WBA4_ZIZPA</name>
<accession>A0A8J5WBA4</accession>